<evidence type="ECO:0000313" key="3">
    <source>
        <dbReference type="EMBL" id="MCP3425541.1"/>
    </source>
</evidence>
<accession>A0A9X2HA68</accession>
<feature type="domain" description="BEACH" evidence="2">
    <location>
        <begin position="1"/>
        <end position="80"/>
    </location>
</feature>
<evidence type="ECO:0000259" key="2">
    <source>
        <dbReference type="PROSITE" id="PS50197"/>
    </source>
</evidence>
<feature type="compositionally biased region" description="Basic and acidic residues" evidence="1">
    <location>
        <begin position="43"/>
        <end position="57"/>
    </location>
</feature>
<evidence type="ECO:0000313" key="4">
    <source>
        <dbReference type="Proteomes" id="UP001139502"/>
    </source>
</evidence>
<proteinExistence type="predicted"/>
<reference evidence="3" key="1">
    <citation type="submission" date="2022-06" db="EMBL/GenBank/DDBJ databases">
        <title>Rothia sp. isolated from sandalwood seedling.</title>
        <authorList>
            <person name="Tuikhar N."/>
            <person name="Kirdat K."/>
            <person name="Thorat V."/>
            <person name="Swetha P."/>
            <person name="Padma S."/>
            <person name="Sundararaj R."/>
            <person name="Yadav A."/>
        </authorList>
    </citation>
    <scope>NUCLEOTIDE SEQUENCE</scope>
    <source>
        <strain evidence="3">AR01</strain>
    </source>
</reference>
<organism evidence="3 4">
    <name type="scientific">Rothia santali</name>
    <dbReference type="NCBI Taxonomy" id="2949643"/>
    <lineage>
        <taxon>Bacteria</taxon>
        <taxon>Bacillati</taxon>
        <taxon>Actinomycetota</taxon>
        <taxon>Actinomycetes</taxon>
        <taxon>Micrococcales</taxon>
        <taxon>Micrococcaceae</taxon>
        <taxon>Rothia</taxon>
    </lineage>
</organism>
<dbReference type="InterPro" id="IPR007730">
    <property type="entry name" value="SPOR-like_dom"/>
</dbReference>
<protein>
    <submittedName>
        <fullName evidence="3">SPOR domain-containing protein</fullName>
    </submittedName>
</protein>
<evidence type="ECO:0000256" key="1">
    <source>
        <dbReference type="SAM" id="MobiDB-lite"/>
    </source>
</evidence>
<feature type="region of interest" description="Disordered" evidence="1">
    <location>
        <begin position="43"/>
        <end position="80"/>
    </location>
</feature>
<dbReference type="EMBL" id="JANAFB010000010">
    <property type="protein sequence ID" value="MCP3425541.1"/>
    <property type="molecule type" value="Genomic_DNA"/>
</dbReference>
<keyword evidence="4" id="KW-1185">Reference proteome</keyword>
<dbReference type="InterPro" id="IPR000409">
    <property type="entry name" value="BEACH_dom"/>
</dbReference>
<comment type="caution">
    <text evidence="3">The sequence shown here is derived from an EMBL/GenBank/DDBJ whole genome shotgun (WGS) entry which is preliminary data.</text>
</comment>
<dbReference type="Pfam" id="PF05036">
    <property type="entry name" value="SPOR"/>
    <property type="match status" value="1"/>
</dbReference>
<dbReference type="AlphaFoldDB" id="A0A9X2HA68"/>
<name>A0A9X2HA68_9MICC</name>
<dbReference type="Proteomes" id="UP001139502">
    <property type="component" value="Unassembled WGS sequence"/>
</dbReference>
<dbReference type="GO" id="GO:0042834">
    <property type="term" value="F:peptidoglycan binding"/>
    <property type="evidence" value="ECO:0007669"/>
    <property type="project" value="InterPro"/>
</dbReference>
<dbReference type="RefSeq" id="WP_254165785.1">
    <property type="nucleotide sequence ID" value="NZ_JANAFB010000010.1"/>
</dbReference>
<dbReference type="PROSITE" id="PS50197">
    <property type="entry name" value="BEACH"/>
    <property type="match status" value="1"/>
</dbReference>
<gene>
    <name evidence="3" type="ORF">NBM05_05815</name>
</gene>
<sequence>MSYKDASHLPPEQQFWYNTYSKSVEQGAQSDYRQLIGPYSSREEAQHALERAAQRNEEWEDNNARWAAGHAPGHHHGQHH</sequence>